<keyword evidence="1" id="KW-0812">Transmembrane</keyword>
<evidence type="ECO:0000256" key="1">
    <source>
        <dbReference type="SAM" id="Phobius"/>
    </source>
</evidence>
<reference evidence="2" key="1">
    <citation type="submission" date="2015-04" db="EMBL/GenBank/DDBJ databases">
        <title>The genome sequence of the plant pathogenic Rhizarian Plasmodiophora brassicae reveals insights in its biotrophic life cycle and the origin of chitin synthesis.</title>
        <authorList>
            <person name="Schwelm A."/>
            <person name="Fogelqvist J."/>
            <person name="Knaust A."/>
            <person name="Julke S."/>
            <person name="Lilja T."/>
            <person name="Dhandapani V."/>
            <person name="Bonilla-Rosso G."/>
            <person name="Karlsson M."/>
            <person name="Shevchenko A."/>
            <person name="Choi S.R."/>
            <person name="Kim H.G."/>
            <person name="Park J.Y."/>
            <person name="Lim Y.P."/>
            <person name="Ludwig-Muller J."/>
            <person name="Dixelius C."/>
        </authorList>
    </citation>
    <scope>NUCLEOTIDE SEQUENCE</scope>
    <source>
        <tissue evidence="2">Potato root galls</tissue>
    </source>
</reference>
<evidence type="ECO:0000313" key="2">
    <source>
        <dbReference type="EMBL" id="CRZ11169.1"/>
    </source>
</evidence>
<protein>
    <submittedName>
        <fullName evidence="2">Uncharacterized protein</fullName>
    </submittedName>
</protein>
<proteinExistence type="predicted"/>
<sequence length="114" mass="12736">MTSLAVYFAFAAALLYIFDGLYKIPAGLPDDEDQPEPAQWVVTRVNVQNRAFNTAVLPADTQALMPNRQHFDRKVVVISFILAAGWIGFLATFALNAVEDVIQRQRSSAFFKDI</sequence>
<dbReference type="AlphaFoldDB" id="A0A0H5RR23"/>
<accession>A0A0H5RR23</accession>
<keyword evidence="1" id="KW-1133">Transmembrane helix</keyword>
<dbReference type="EMBL" id="HACM01010727">
    <property type="protein sequence ID" value="CRZ11169.1"/>
    <property type="molecule type" value="Transcribed_RNA"/>
</dbReference>
<feature type="transmembrane region" description="Helical" evidence="1">
    <location>
        <begin position="75"/>
        <end position="98"/>
    </location>
</feature>
<organism evidence="2">
    <name type="scientific">Spongospora subterranea</name>
    <dbReference type="NCBI Taxonomy" id="70186"/>
    <lineage>
        <taxon>Eukaryota</taxon>
        <taxon>Sar</taxon>
        <taxon>Rhizaria</taxon>
        <taxon>Endomyxa</taxon>
        <taxon>Phytomyxea</taxon>
        <taxon>Plasmodiophorida</taxon>
        <taxon>Plasmodiophoridae</taxon>
        <taxon>Spongospora</taxon>
    </lineage>
</organism>
<name>A0A0H5RR23_9EUKA</name>
<keyword evidence="1" id="KW-0472">Membrane</keyword>